<reference evidence="1 2" key="1">
    <citation type="submission" date="2015-09" db="EMBL/GenBank/DDBJ databases">
        <authorList>
            <consortium name="Pathogen Informatics"/>
        </authorList>
    </citation>
    <scope>NUCLEOTIDE SEQUENCE [LARGE SCALE GENOMIC DNA]</scope>
    <source>
        <strain evidence="1 2">2789STDY5608837</strain>
    </source>
</reference>
<dbReference type="AlphaFoldDB" id="A0A174AS49"/>
<protein>
    <submittedName>
        <fullName evidence="1">Uncharacterized protein</fullName>
    </submittedName>
</protein>
<gene>
    <name evidence="1" type="ORF">ERS852394_01100</name>
</gene>
<name>A0A174AS49_9FIRM</name>
<evidence type="ECO:0000313" key="2">
    <source>
        <dbReference type="Proteomes" id="UP000095409"/>
    </source>
</evidence>
<organism evidence="1 2">
    <name type="scientific">Blautia obeum</name>
    <dbReference type="NCBI Taxonomy" id="40520"/>
    <lineage>
        <taxon>Bacteria</taxon>
        <taxon>Bacillati</taxon>
        <taxon>Bacillota</taxon>
        <taxon>Clostridia</taxon>
        <taxon>Lachnospirales</taxon>
        <taxon>Lachnospiraceae</taxon>
        <taxon>Blautia</taxon>
    </lineage>
</organism>
<evidence type="ECO:0000313" key="1">
    <source>
        <dbReference type="EMBL" id="CUN90255.1"/>
    </source>
</evidence>
<accession>A0A174AS49</accession>
<sequence length="58" mass="6722">MVSFELTDTQTIIAYRRLIDKHKLEITNKCTGIRHGHTLFKKYSLFSPVESGKIVRIS</sequence>
<dbReference type="EMBL" id="CYZD01000004">
    <property type="protein sequence ID" value="CUN90255.1"/>
    <property type="molecule type" value="Genomic_DNA"/>
</dbReference>
<dbReference type="Proteomes" id="UP000095409">
    <property type="component" value="Unassembled WGS sequence"/>
</dbReference>
<proteinExistence type="predicted"/>